<dbReference type="OrthoDB" id="9785139at2"/>
<organism evidence="5 6">
    <name type="scientific">Gryllotalpicola protaetiae</name>
    <dbReference type="NCBI Taxonomy" id="2419771"/>
    <lineage>
        <taxon>Bacteria</taxon>
        <taxon>Bacillati</taxon>
        <taxon>Actinomycetota</taxon>
        <taxon>Actinomycetes</taxon>
        <taxon>Micrococcales</taxon>
        <taxon>Microbacteriaceae</taxon>
        <taxon>Gryllotalpicola</taxon>
    </lineage>
</organism>
<dbReference type="InterPro" id="IPR046335">
    <property type="entry name" value="LacI/GalR-like_sensor"/>
</dbReference>
<dbReference type="PRINTS" id="PR00036">
    <property type="entry name" value="HTHLACI"/>
</dbReference>
<gene>
    <name evidence="5" type="ORF">D7I44_11560</name>
</gene>
<dbReference type="SUPFAM" id="SSF47413">
    <property type="entry name" value="lambda repressor-like DNA-binding domains"/>
    <property type="match status" value="1"/>
</dbReference>
<dbReference type="PROSITE" id="PS00356">
    <property type="entry name" value="HTH_LACI_1"/>
    <property type="match status" value="1"/>
</dbReference>
<dbReference type="PROSITE" id="PS50932">
    <property type="entry name" value="HTH_LACI_2"/>
    <property type="match status" value="1"/>
</dbReference>
<dbReference type="PANTHER" id="PTHR30146">
    <property type="entry name" value="LACI-RELATED TRANSCRIPTIONAL REPRESSOR"/>
    <property type="match status" value="1"/>
</dbReference>
<dbReference type="Proteomes" id="UP000275069">
    <property type="component" value="Chromosome"/>
</dbReference>
<accession>A0A387BNS3</accession>
<name>A0A387BNS3_9MICO</name>
<evidence type="ECO:0000256" key="3">
    <source>
        <dbReference type="ARBA" id="ARBA00023163"/>
    </source>
</evidence>
<dbReference type="SMART" id="SM00354">
    <property type="entry name" value="HTH_LACI"/>
    <property type="match status" value="1"/>
</dbReference>
<evidence type="ECO:0000256" key="2">
    <source>
        <dbReference type="ARBA" id="ARBA00023125"/>
    </source>
</evidence>
<evidence type="ECO:0000313" key="5">
    <source>
        <dbReference type="EMBL" id="AYG04102.1"/>
    </source>
</evidence>
<dbReference type="InterPro" id="IPR000843">
    <property type="entry name" value="HTH_LacI"/>
</dbReference>
<sequence>MTRVNRAGGASVRGEGSVPSIRDVARAAGVSHMTVSRVLNAHPNVSAATRERVEAVIAELRFRPSRTARALAHGASRVIGVVEATGGRYYGPASTIAAIEDAARAEGFSVMIAAIDEGSTGSGAAAVEHLLDQGAAGLILVGPGATASGEVTDAAAGVPLVVMHAAEGAGSSSAEQVEGGRVAARHLLELGHRTMAQLAGPAGWVEAEARARGFAAELAEAGVTLAAQVEGDWTAASGFAAGRELLAVGGFTAVFCANDQMALGMLHAARVAGIAVPAELSVIGFDDMPEAAHYAPALTTLRQDFGELGRRAIATLLAQLGRGAAPGPVSAPKLIVRESAARAPRG</sequence>
<dbReference type="Gene3D" id="1.10.260.40">
    <property type="entry name" value="lambda repressor-like DNA-binding domains"/>
    <property type="match status" value="1"/>
</dbReference>
<dbReference type="CDD" id="cd01392">
    <property type="entry name" value="HTH_LacI"/>
    <property type="match status" value="1"/>
</dbReference>
<dbReference type="InterPro" id="IPR028082">
    <property type="entry name" value="Peripla_BP_I"/>
</dbReference>
<dbReference type="AlphaFoldDB" id="A0A387BNS3"/>
<protein>
    <submittedName>
        <fullName evidence="5">LacI family transcriptional regulator</fullName>
    </submittedName>
</protein>
<evidence type="ECO:0000259" key="4">
    <source>
        <dbReference type="PROSITE" id="PS50932"/>
    </source>
</evidence>
<dbReference type="Pfam" id="PF00356">
    <property type="entry name" value="LacI"/>
    <property type="match status" value="1"/>
</dbReference>
<dbReference type="InterPro" id="IPR010982">
    <property type="entry name" value="Lambda_DNA-bd_dom_sf"/>
</dbReference>
<keyword evidence="3" id="KW-0804">Transcription</keyword>
<keyword evidence="1" id="KW-0805">Transcription regulation</keyword>
<dbReference type="SUPFAM" id="SSF53822">
    <property type="entry name" value="Periplasmic binding protein-like I"/>
    <property type="match status" value="1"/>
</dbReference>
<dbReference type="PANTHER" id="PTHR30146:SF153">
    <property type="entry name" value="LACTOSE OPERON REPRESSOR"/>
    <property type="match status" value="1"/>
</dbReference>
<dbReference type="KEGG" id="gry:D7I44_11560"/>
<dbReference type="GO" id="GO:0000976">
    <property type="term" value="F:transcription cis-regulatory region binding"/>
    <property type="evidence" value="ECO:0007669"/>
    <property type="project" value="TreeGrafter"/>
</dbReference>
<dbReference type="GO" id="GO:0003700">
    <property type="term" value="F:DNA-binding transcription factor activity"/>
    <property type="evidence" value="ECO:0007669"/>
    <property type="project" value="TreeGrafter"/>
</dbReference>
<reference evidence="5 6" key="1">
    <citation type="submission" date="2018-09" db="EMBL/GenBank/DDBJ databases">
        <title>Genome sequencing of strain 2DFW10M-5.</title>
        <authorList>
            <person name="Heo J."/>
            <person name="Kim S.-J."/>
            <person name="Kwon S.-W."/>
        </authorList>
    </citation>
    <scope>NUCLEOTIDE SEQUENCE [LARGE SCALE GENOMIC DNA]</scope>
    <source>
        <strain evidence="5 6">2DFW10M-5</strain>
    </source>
</reference>
<evidence type="ECO:0000313" key="6">
    <source>
        <dbReference type="Proteomes" id="UP000275069"/>
    </source>
</evidence>
<feature type="domain" description="HTH lacI-type" evidence="4">
    <location>
        <begin position="19"/>
        <end position="73"/>
    </location>
</feature>
<dbReference type="Gene3D" id="3.40.50.2300">
    <property type="match status" value="2"/>
</dbReference>
<keyword evidence="2" id="KW-0238">DNA-binding</keyword>
<dbReference type="EMBL" id="CP032624">
    <property type="protein sequence ID" value="AYG04102.1"/>
    <property type="molecule type" value="Genomic_DNA"/>
</dbReference>
<dbReference type="Pfam" id="PF13377">
    <property type="entry name" value="Peripla_BP_3"/>
    <property type="match status" value="1"/>
</dbReference>
<dbReference type="CDD" id="cd01574">
    <property type="entry name" value="PBP1_LacI"/>
    <property type="match status" value="1"/>
</dbReference>
<evidence type="ECO:0000256" key="1">
    <source>
        <dbReference type="ARBA" id="ARBA00023015"/>
    </source>
</evidence>
<proteinExistence type="predicted"/>
<keyword evidence="6" id="KW-1185">Reference proteome</keyword>